<feature type="transmembrane region" description="Helical" evidence="5">
    <location>
        <begin position="369"/>
        <end position="396"/>
    </location>
</feature>
<keyword evidence="2 5" id="KW-0812">Transmembrane</keyword>
<keyword evidence="3 5" id="KW-1133">Transmembrane helix</keyword>
<dbReference type="PANTHER" id="PTHR37422">
    <property type="entry name" value="TEICHURONIC ACID BIOSYNTHESIS PROTEIN TUAE"/>
    <property type="match status" value="1"/>
</dbReference>
<dbReference type="GO" id="GO:0016020">
    <property type="term" value="C:membrane"/>
    <property type="evidence" value="ECO:0007669"/>
    <property type="project" value="UniProtKB-SubCell"/>
</dbReference>
<dbReference type="EMBL" id="FZOK01000009">
    <property type="protein sequence ID" value="SNS41855.1"/>
    <property type="molecule type" value="Genomic_DNA"/>
</dbReference>
<evidence type="ECO:0000256" key="1">
    <source>
        <dbReference type="ARBA" id="ARBA00004141"/>
    </source>
</evidence>
<keyword evidence="8" id="KW-1185">Reference proteome</keyword>
<dbReference type="PANTHER" id="PTHR37422:SF13">
    <property type="entry name" value="LIPOPOLYSACCHARIDE BIOSYNTHESIS PROTEIN PA4999-RELATED"/>
    <property type="match status" value="1"/>
</dbReference>
<feature type="transmembrane region" description="Helical" evidence="5">
    <location>
        <begin position="433"/>
        <end position="451"/>
    </location>
</feature>
<feature type="transmembrane region" description="Helical" evidence="5">
    <location>
        <begin position="250"/>
        <end position="278"/>
    </location>
</feature>
<keyword evidence="4 5" id="KW-0472">Membrane</keyword>
<sequence length="463" mass="52595">MLFIIFSVAVFILCFITFKNIVFRGKWEYVIFFTVIFFPFYITIISTVYSTTKSILILSIFQYIKEIVMLVAFIGFFVYQKNLSNYPLRLNGLDYSFILFYLLVICFLILPIGEATVYSKLLYFKNVALMGLFYFFGRNSHFGDRELKKLLHVILLIAGLALTLNIIEFSIDTHFQQFTGYAVFNDEINNISPKGNHGLTWTFETPTYAKRFASFFSDPLELAISSIMMFATALIMYLTTKRGKATPYLFMIGATAATLVLSYSRSSIAALLVMLVYIAFLFKLYKIVFAIIGLGFTVLVYILFFSSDEFRYFLIDTITLQDSSSLGHLVEWLAAIESMISNPMGIGLATSGNIGAVDEELRVGGENQFLVFGVQIGWIGMILYILMLLGSIVYCYKAFGHLKNTGEARIAFIATTVKFAAIFPLFTSNAEKFLFVSLITWWMVGYTVNAIHRQKLKEIISHG</sequence>
<feature type="transmembrane region" description="Helical" evidence="5">
    <location>
        <begin position="118"/>
        <end position="137"/>
    </location>
</feature>
<dbReference type="Pfam" id="PF04932">
    <property type="entry name" value="Wzy_C"/>
    <property type="match status" value="1"/>
</dbReference>
<evidence type="ECO:0000256" key="3">
    <source>
        <dbReference type="ARBA" id="ARBA00022989"/>
    </source>
</evidence>
<feature type="transmembrane region" description="Helical" evidence="5">
    <location>
        <begin position="149"/>
        <end position="167"/>
    </location>
</feature>
<evidence type="ECO:0000256" key="5">
    <source>
        <dbReference type="SAM" id="Phobius"/>
    </source>
</evidence>
<dbReference type="Proteomes" id="UP000198480">
    <property type="component" value="Unassembled WGS sequence"/>
</dbReference>
<evidence type="ECO:0000256" key="2">
    <source>
        <dbReference type="ARBA" id="ARBA00022692"/>
    </source>
</evidence>
<evidence type="ECO:0000313" key="7">
    <source>
        <dbReference type="EMBL" id="SNS41855.1"/>
    </source>
</evidence>
<evidence type="ECO:0000313" key="8">
    <source>
        <dbReference type="Proteomes" id="UP000198480"/>
    </source>
</evidence>
<organism evidence="7 8">
    <name type="scientific">Belliella buryatensis</name>
    <dbReference type="NCBI Taxonomy" id="1500549"/>
    <lineage>
        <taxon>Bacteria</taxon>
        <taxon>Pseudomonadati</taxon>
        <taxon>Bacteroidota</taxon>
        <taxon>Cytophagia</taxon>
        <taxon>Cytophagales</taxon>
        <taxon>Cyclobacteriaceae</taxon>
        <taxon>Belliella</taxon>
    </lineage>
</organism>
<dbReference type="OrthoDB" id="817530at2"/>
<keyword evidence="7" id="KW-0436">Ligase</keyword>
<feature type="transmembrane region" description="Helical" evidence="5">
    <location>
        <begin position="284"/>
        <end position="305"/>
    </location>
</feature>
<accession>A0A239EAY6</accession>
<protein>
    <submittedName>
        <fullName evidence="7">O-Antigen ligase</fullName>
    </submittedName>
</protein>
<feature type="transmembrane region" description="Helical" evidence="5">
    <location>
        <begin position="92"/>
        <end position="112"/>
    </location>
</feature>
<reference evidence="8" key="1">
    <citation type="submission" date="2017-06" db="EMBL/GenBank/DDBJ databases">
        <authorList>
            <person name="Varghese N."/>
            <person name="Submissions S."/>
        </authorList>
    </citation>
    <scope>NUCLEOTIDE SEQUENCE [LARGE SCALE GENOMIC DNA]</scope>
    <source>
        <strain evidence="8">5C</strain>
    </source>
</reference>
<dbReference type="GO" id="GO:0016874">
    <property type="term" value="F:ligase activity"/>
    <property type="evidence" value="ECO:0007669"/>
    <property type="project" value="UniProtKB-KW"/>
</dbReference>
<dbReference type="InterPro" id="IPR051533">
    <property type="entry name" value="WaaL-like"/>
</dbReference>
<feature type="transmembrane region" description="Helical" evidence="5">
    <location>
        <begin position="220"/>
        <end position="238"/>
    </location>
</feature>
<feature type="transmembrane region" description="Helical" evidence="5">
    <location>
        <begin position="6"/>
        <end position="22"/>
    </location>
</feature>
<gene>
    <name evidence="7" type="ORF">SAMN06295967_10961</name>
</gene>
<feature type="transmembrane region" description="Helical" evidence="5">
    <location>
        <begin position="29"/>
        <end position="49"/>
    </location>
</feature>
<dbReference type="AlphaFoldDB" id="A0A239EAY6"/>
<feature type="transmembrane region" description="Helical" evidence="5">
    <location>
        <begin position="408"/>
        <end position="427"/>
    </location>
</feature>
<feature type="transmembrane region" description="Helical" evidence="5">
    <location>
        <begin position="55"/>
        <end position="80"/>
    </location>
</feature>
<name>A0A239EAY6_9BACT</name>
<proteinExistence type="predicted"/>
<evidence type="ECO:0000256" key="4">
    <source>
        <dbReference type="ARBA" id="ARBA00023136"/>
    </source>
</evidence>
<dbReference type="RefSeq" id="WP_089240647.1">
    <property type="nucleotide sequence ID" value="NZ_FZOK01000009.1"/>
</dbReference>
<comment type="subcellular location">
    <subcellularLocation>
        <location evidence="1">Membrane</location>
        <topology evidence="1">Multi-pass membrane protein</topology>
    </subcellularLocation>
</comment>
<feature type="domain" description="O-antigen ligase-related" evidence="6">
    <location>
        <begin position="254"/>
        <end position="385"/>
    </location>
</feature>
<evidence type="ECO:0000259" key="6">
    <source>
        <dbReference type="Pfam" id="PF04932"/>
    </source>
</evidence>
<dbReference type="InterPro" id="IPR007016">
    <property type="entry name" value="O-antigen_ligase-rel_domated"/>
</dbReference>